<reference evidence="3" key="1">
    <citation type="submission" date="2022-11" db="UniProtKB">
        <authorList>
            <consortium name="WormBaseParasite"/>
        </authorList>
    </citation>
    <scope>IDENTIFICATION</scope>
</reference>
<dbReference type="WBParaSite" id="Minc3s00269g09034">
    <property type="protein sequence ID" value="Minc3s00269g09034"/>
    <property type="gene ID" value="Minc3s00269g09034"/>
</dbReference>
<protein>
    <submittedName>
        <fullName evidence="3">Uncharacterized protein</fullName>
    </submittedName>
</protein>
<keyword evidence="2" id="KW-1185">Reference proteome</keyword>
<evidence type="ECO:0000256" key="1">
    <source>
        <dbReference type="SAM" id="MobiDB-lite"/>
    </source>
</evidence>
<sequence length="56" mass="6359">MDGPKSRDLHSPTSQTTSSSYTKEISEFQSALHTVDALLDMVECLRVYLAKLRTHY</sequence>
<organism evidence="2 3">
    <name type="scientific">Meloidogyne incognita</name>
    <name type="common">Southern root-knot nematode worm</name>
    <name type="synonym">Oxyuris incognita</name>
    <dbReference type="NCBI Taxonomy" id="6306"/>
    <lineage>
        <taxon>Eukaryota</taxon>
        <taxon>Metazoa</taxon>
        <taxon>Ecdysozoa</taxon>
        <taxon>Nematoda</taxon>
        <taxon>Chromadorea</taxon>
        <taxon>Rhabditida</taxon>
        <taxon>Tylenchina</taxon>
        <taxon>Tylenchomorpha</taxon>
        <taxon>Tylenchoidea</taxon>
        <taxon>Meloidogynidae</taxon>
        <taxon>Meloidogyninae</taxon>
        <taxon>Meloidogyne</taxon>
        <taxon>Meloidogyne incognita group</taxon>
    </lineage>
</organism>
<feature type="compositionally biased region" description="Low complexity" evidence="1">
    <location>
        <begin position="11"/>
        <end position="21"/>
    </location>
</feature>
<evidence type="ECO:0000313" key="3">
    <source>
        <dbReference type="WBParaSite" id="Minc3s00269g09034"/>
    </source>
</evidence>
<dbReference type="AlphaFoldDB" id="A0A914L579"/>
<dbReference type="Proteomes" id="UP000887563">
    <property type="component" value="Unplaced"/>
</dbReference>
<evidence type="ECO:0000313" key="2">
    <source>
        <dbReference type="Proteomes" id="UP000887563"/>
    </source>
</evidence>
<proteinExistence type="predicted"/>
<accession>A0A914L579</accession>
<feature type="region of interest" description="Disordered" evidence="1">
    <location>
        <begin position="1"/>
        <end position="21"/>
    </location>
</feature>
<feature type="compositionally biased region" description="Basic and acidic residues" evidence="1">
    <location>
        <begin position="1"/>
        <end position="10"/>
    </location>
</feature>
<name>A0A914L579_MELIC</name>